<comment type="similarity">
    <text evidence="8">Belongs to the glycosyl hydrolase 16 family.</text>
</comment>
<dbReference type="Pfam" id="PF06955">
    <property type="entry name" value="XET_C"/>
    <property type="match status" value="1"/>
</dbReference>
<dbReference type="InterPro" id="IPR008263">
    <property type="entry name" value="GH16_AS"/>
</dbReference>
<dbReference type="PANTHER" id="PTHR31062">
    <property type="entry name" value="XYLOGLUCAN ENDOTRANSGLUCOSYLASE/HYDROLASE PROTEIN 8-RELATED"/>
    <property type="match status" value="1"/>
</dbReference>
<keyword evidence="2 8" id="KW-0378">Hydrolase</keyword>
<dbReference type="InterPro" id="IPR000757">
    <property type="entry name" value="Beta-glucanase-like"/>
</dbReference>
<name>A0ABD1XX12_9MARC</name>
<keyword evidence="8" id="KW-0964">Secreted</keyword>
<accession>A0ABD1XX12</accession>
<dbReference type="InterPro" id="IPR044791">
    <property type="entry name" value="Beta-glucanase/XTH"/>
</dbReference>
<evidence type="ECO:0000256" key="7">
    <source>
        <dbReference type="PIRSR" id="PIRSR005604-2"/>
    </source>
</evidence>
<evidence type="ECO:0000256" key="5">
    <source>
        <dbReference type="ARBA" id="ARBA00023295"/>
    </source>
</evidence>
<feature type="signal peptide" evidence="8">
    <location>
        <begin position="1"/>
        <end position="21"/>
    </location>
</feature>
<keyword evidence="5 8" id="KW-0326">Glycosidase</keyword>
<dbReference type="GO" id="GO:0071555">
    <property type="term" value="P:cell wall organization"/>
    <property type="evidence" value="ECO:0007669"/>
    <property type="project" value="UniProtKB-KW"/>
</dbReference>
<proteinExistence type="inferred from homology"/>
<evidence type="ECO:0000256" key="2">
    <source>
        <dbReference type="ARBA" id="ARBA00022801"/>
    </source>
</evidence>
<gene>
    <name evidence="10" type="ORF">R1flu_025192</name>
</gene>
<evidence type="ECO:0000256" key="6">
    <source>
        <dbReference type="PIRSR" id="PIRSR005604-1"/>
    </source>
</evidence>
<evidence type="ECO:0000259" key="9">
    <source>
        <dbReference type="PROSITE" id="PS51762"/>
    </source>
</evidence>
<keyword evidence="11" id="KW-1185">Reference proteome</keyword>
<dbReference type="EC" id="2.4.1.207" evidence="8"/>
<reference evidence="10 11" key="1">
    <citation type="submission" date="2024-09" db="EMBL/GenBank/DDBJ databases">
        <title>Chromosome-scale assembly of Riccia fluitans.</title>
        <authorList>
            <person name="Paukszto L."/>
            <person name="Sawicki J."/>
            <person name="Karawczyk K."/>
            <person name="Piernik-Szablinska J."/>
            <person name="Szczecinska M."/>
            <person name="Mazdziarz M."/>
        </authorList>
    </citation>
    <scope>NUCLEOTIDE SEQUENCE [LARGE SCALE GENOMIC DNA]</scope>
    <source>
        <strain evidence="10">Rf_01</strain>
        <tissue evidence="10">Aerial parts of the thallus</tissue>
    </source>
</reference>
<dbReference type="AlphaFoldDB" id="A0ABD1XX12"/>
<evidence type="ECO:0000256" key="8">
    <source>
        <dbReference type="RuleBase" id="RU361120"/>
    </source>
</evidence>
<keyword evidence="4" id="KW-0325">Glycoprotein</keyword>
<keyword evidence="8" id="KW-0732">Signal</keyword>
<comment type="function">
    <text evidence="8">Catalyzes xyloglucan endohydrolysis (XEH) and/or endotransglycosylation (XET). Cleaves and religates xyloglucan polymers, an essential constituent of the primary cell wall, and thereby participates in cell wall construction of growing tissues.</text>
</comment>
<keyword evidence="1 8" id="KW-0808">Transferase</keyword>
<dbReference type="Pfam" id="PF00722">
    <property type="entry name" value="Glyco_hydro_16"/>
    <property type="match status" value="1"/>
</dbReference>
<dbReference type="PROSITE" id="PS51257">
    <property type="entry name" value="PROKAR_LIPOPROTEIN"/>
    <property type="match status" value="1"/>
</dbReference>
<keyword evidence="8" id="KW-0052">Apoplast</keyword>
<dbReference type="Proteomes" id="UP001605036">
    <property type="component" value="Unassembled WGS sequence"/>
</dbReference>
<comment type="subcellular location">
    <subcellularLocation>
        <location evidence="8">Secreted</location>
        <location evidence="8">Cell wall</location>
    </subcellularLocation>
    <subcellularLocation>
        <location evidence="8">Secreted</location>
        <location evidence="8">Extracellular space</location>
        <location evidence="8">Apoplast</location>
    </subcellularLocation>
</comment>
<dbReference type="GO" id="GO:0016798">
    <property type="term" value="F:hydrolase activity, acting on glycosyl bonds"/>
    <property type="evidence" value="ECO:0007669"/>
    <property type="project" value="UniProtKB-KW"/>
</dbReference>
<evidence type="ECO:0000256" key="3">
    <source>
        <dbReference type="ARBA" id="ARBA00023157"/>
    </source>
</evidence>
<evidence type="ECO:0000313" key="11">
    <source>
        <dbReference type="Proteomes" id="UP001605036"/>
    </source>
</evidence>
<feature type="active site" description="Nucleophile" evidence="6">
    <location>
        <position position="101"/>
    </location>
</feature>
<organism evidence="10 11">
    <name type="scientific">Riccia fluitans</name>
    <dbReference type="NCBI Taxonomy" id="41844"/>
    <lineage>
        <taxon>Eukaryota</taxon>
        <taxon>Viridiplantae</taxon>
        <taxon>Streptophyta</taxon>
        <taxon>Embryophyta</taxon>
        <taxon>Marchantiophyta</taxon>
        <taxon>Marchantiopsida</taxon>
        <taxon>Marchantiidae</taxon>
        <taxon>Marchantiales</taxon>
        <taxon>Ricciaceae</taxon>
        <taxon>Riccia</taxon>
    </lineage>
</organism>
<dbReference type="GO" id="GO:0016762">
    <property type="term" value="F:xyloglucan:xyloglucosyl transferase activity"/>
    <property type="evidence" value="ECO:0007669"/>
    <property type="project" value="UniProtKB-EC"/>
</dbReference>
<dbReference type="EMBL" id="JBHFFA010000007">
    <property type="protein sequence ID" value="KAL2613500.1"/>
    <property type="molecule type" value="Genomic_DNA"/>
</dbReference>
<dbReference type="Gene3D" id="2.60.120.200">
    <property type="match status" value="1"/>
</dbReference>
<comment type="caution">
    <text evidence="10">The sequence shown here is derived from an EMBL/GenBank/DDBJ whole genome shotgun (WGS) entry which is preliminary data.</text>
</comment>
<protein>
    <recommendedName>
        <fullName evidence="8">Xyloglucan endotransglucosylase/hydrolase</fullName>
        <ecNumber evidence="8">2.4.1.207</ecNumber>
    </recommendedName>
</protein>
<comment type="PTM">
    <text evidence="8">Contains at least one intrachain disulfide bond essential for its enzymatic activity.</text>
</comment>
<keyword evidence="3" id="KW-1015">Disulfide bond</keyword>
<keyword evidence="8" id="KW-0961">Cell wall biogenesis/degradation</keyword>
<dbReference type="PROSITE" id="PS51762">
    <property type="entry name" value="GH16_2"/>
    <property type="match status" value="1"/>
</dbReference>
<dbReference type="InterPro" id="IPR013320">
    <property type="entry name" value="ConA-like_dom_sf"/>
</dbReference>
<keyword evidence="8" id="KW-0134">Cell wall</keyword>
<dbReference type="SUPFAM" id="SSF49899">
    <property type="entry name" value="Concanavalin A-like lectins/glucanases"/>
    <property type="match status" value="1"/>
</dbReference>
<evidence type="ECO:0000313" key="10">
    <source>
        <dbReference type="EMBL" id="KAL2613500.1"/>
    </source>
</evidence>
<dbReference type="PROSITE" id="PS01034">
    <property type="entry name" value="GH16_1"/>
    <property type="match status" value="1"/>
</dbReference>
<dbReference type="PIRSF" id="PIRSF005604">
    <property type="entry name" value="XET"/>
    <property type="match status" value="1"/>
</dbReference>
<evidence type="ECO:0000256" key="1">
    <source>
        <dbReference type="ARBA" id="ARBA00022679"/>
    </source>
</evidence>
<dbReference type="InterPro" id="IPR016455">
    <property type="entry name" value="XTH"/>
</dbReference>
<feature type="active site" description="Proton donor" evidence="6">
    <location>
        <position position="105"/>
    </location>
</feature>
<feature type="domain" description="GH16" evidence="9">
    <location>
        <begin position="25"/>
        <end position="215"/>
    </location>
</feature>
<sequence>MKNSLLAFFCVSLLLACGAQAGFWDSYEVLFGQQNFQYSGSPDQGNENVQLGLDQLTGSGFKSKYPYLFGYLSMKIKLVGGNSAGTVTSFYMASVYEKWSELDFEFLGNTSGAPYILQTNVFSEGVGQREQRIYLWFDPTADYHEYGVLWNKNLILFMVDGKVIRVFHNTQYLGIPYLNYQPMFIYTSIWDGSTWATCGGTVPADWSLAPFKASYSNFNTKDACAVTTEPPPYYATPEDVSLCSSQADQSWYGNDPNLALTQTQIDDLRWIKSNYIVYDYCTDLERYNWTVPPECAVNWP</sequence>
<feature type="glycosylation site" description="N-linked (GlcNAc...) asparagine" evidence="7">
    <location>
        <position position="109"/>
    </location>
</feature>
<dbReference type="InterPro" id="IPR010713">
    <property type="entry name" value="XET_C"/>
</dbReference>
<feature type="chain" id="PRO_5044530337" description="Xyloglucan endotransglucosylase/hydrolase" evidence="8">
    <location>
        <begin position="22"/>
        <end position="300"/>
    </location>
</feature>
<evidence type="ECO:0000256" key="4">
    <source>
        <dbReference type="ARBA" id="ARBA00023180"/>
    </source>
</evidence>
<dbReference type="GO" id="GO:0048046">
    <property type="term" value="C:apoplast"/>
    <property type="evidence" value="ECO:0007669"/>
    <property type="project" value="UniProtKB-SubCell"/>
</dbReference>